<dbReference type="Proteomes" id="UP000005239">
    <property type="component" value="Unassembled WGS sequence"/>
</dbReference>
<evidence type="ECO:0000256" key="1">
    <source>
        <dbReference type="SAM" id="MobiDB-lite"/>
    </source>
</evidence>
<feature type="compositionally biased region" description="Basic and acidic residues" evidence="1">
    <location>
        <begin position="1"/>
        <end position="10"/>
    </location>
</feature>
<gene>
    <name evidence="2" type="primary">WBGene00283014</name>
</gene>
<dbReference type="AlphaFoldDB" id="A0A8R1V062"/>
<feature type="compositionally biased region" description="Polar residues" evidence="1">
    <location>
        <begin position="11"/>
        <end position="23"/>
    </location>
</feature>
<dbReference type="EnsemblMetazoa" id="PPA44645.1">
    <property type="protein sequence ID" value="PPA44645.1"/>
    <property type="gene ID" value="WBGene00283014"/>
</dbReference>
<proteinExistence type="predicted"/>
<reference evidence="3" key="1">
    <citation type="journal article" date="2008" name="Nat. Genet.">
        <title>The Pristionchus pacificus genome provides a unique perspective on nematode lifestyle and parasitism.</title>
        <authorList>
            <person name="Dieterich C."/>
            <person name="Clifton S.W."/>
            <person name="Schuster L.N."/>
            <person name="Chinwalla A."/>
            <person name="Delehaunty K."/>
            <person name="Dinkelacker I."/>
            <person name="Fulton L."/>
            <person name="Fulton R."/>
            <person name="Godfrey J."/>
            <person name="Minx P."/>
            <person name="Mitreva M."/>
            <person name="Roeseler W."/>
            <person name="Tian H."/>
            <person name="Witte H."/>
            <person name="Yang S.P."/>
            <person name="Wilson R.K."/>
            <person name="Sommer R.J."/>
        </authorList>
    </citation>
    <scope>NUCLEOTIDE SEQUENCE [LARGE SCALE GENOMIC DNA]</scope>
    <source>
        <strain evidence="3">PS312</strain>
    </source>
</reference>
<protein>
    <submittedName>
        <fullName evidence="2">Uncharacterized protein</fullName>
    </submittedName>
</protein>
<accession>A0A8R1V062</accession>
<evidence type="ECO:0000313" key="3">
    <source>
        <dbReference type="Proteomes" id="UP000005239"/>
    </source>
</evidence>
<feature type="region of interest" description="Disordered" evidence="1">
    <location>
        <begin position="70"/>
        <end position="100"/>
    </location>
</feature>
<organism evidence="2 3">
    <name type="scientific">Pristionchus pacificus</name>
    <name type="common">Parasitic nematode worm</name>
    <dbReference type="NCBI Taxonomy" id="54126"/>
    <lineage>
        <taxon>Eukaryota</taxon>
        <taxon>Metazoa</taxon>
        <taxon>Ecdysozoa</taxon>
        <taxon>Nematoda</taxon>
        <taxon>Chromadorea</taxon>
        <taxon>Rhabditida</taxon>
        <taxon>Rhabditina</taxon>
        <taxon>Diplogasteromorpha</taxon>
        <taxon>Diplogasteroidea</taxon>
        <taxon>Neodiplogasteridae</taxon>
        <taxon>Pristionchus</taxon>
    </lineage>
</organism>
<feature type="region of interest" description="Disordered" evidence="1">
    <location>
        <begin position="1"/>
        <end position="55"/>
    </location>
</feature>
<reference evidence="2" key="2">
    <citation type="submission" date="2022-06" db="UniProtKB">
        <authorList>
            <consortium name="EnsemblMetazoa"/>
        </authorList>
    </citation>
    <scope>IDENTIFICATION</scope>
    <source>
        <strain evidence="2">PS312</strain>
    </source>
</reference>
<name>A0A8R1V062_PRIPA</name>
<feature type="compositionally biased region" description="Acidic residues" evidence="1">
    <location>
        <begin position="88"/>
        <end position="97"/>
    </location>
</feature>
<keyword evidence="3" id="KW-1185">Reference proteome</keyword>
<evidence type="ECO:0000313" key="2">
    <source>
        <dbReference type="EnsemblMetazoa" id="PPA44645.1"/>
    </source>
</evidence>
<sequence>MHWKTTRKDVSSSMEPRSQPKNRNYNRKGVEGYFNPSRESEKKRGGGAGPFEYPFPPQKNELVWAVIHKGATSQGKGRKEEPILYGGSEDEDNEEGEEKTGLVKERVVCCWDREEKEKITNEKKRKYSLWTKPLEDDDVSFSETEED</sequence>